<feature type="coiled-coil region" evidence="1">
    <location>
        <begin position="436"/>
        <end position="463"/>
    </location>
</feature>
<dbReference type="InterPro" id="IPR029246">
    <property type="entry name" value="TALPID3"/>
</dbReference>
<feature type="coiled-coil region" evidence="1">
    <location>
        <begin position="364"/>
        <end position="391"/>
    </location>
</feature>
<feature type="compositionally biased region" description="Polar residues" evidence="2">
    <location>
        <begin position="255"/>
        <end position="266"/>
    </location>
</feature>
<proteinExistence type="predicted"/>
<dbReference type="GO" id="GO:0036064">
    <property type="term" value="C:ciliary basal body"/>
    <property type="evidence" value="ECO:0007669"/>
    <property type="project" value="TreeGrafter"/>
</dbReference>
<dbReference type="GO" id="GO:0005814">
    <property type="term" value="C:centriole"/>
    <property type="evidence" value="ECO:0007669"/>
    <property type="project" value="TreeGrafter"/>
</dbReference>
<dbReference type="GO" id="GO:0007224">
    <property type="term" value="P:smoothened signaling pathway"/>
    <property type="evidence" value="ECO:0007669"/>
    <property type="project" value="InterPro"/>
</dbReference>
<gene>
    <name evidence="3" type="primary">TALPID3_0</name>
    <name evidence="3" type="ORF">RLOC_00005347</name>
</gene>
<dbReference type="PANTHER" id="PTHR15721:SF2">
    <property type="entry name" value="PROTEIN TALPID3"/>
    <property type="match status" value="1"/>
</dbReference>
<feature type="compositionally biased region" description="Basic and acidic residues" evidence="2">
    <location>
        <begin position="285"/>
        <end position="312"/>
    </location>
</feature>
<sequence>MFLSQMDPPGEAAAQDDPLVLLEDSRGPEDDVFISQYATGQKEALRAALMQKTQIIPVHKEVKVQLLGNASTEKREGAGDDTRSAPREVDSATTIAAATAAAIATTAPLLKVQNDLEAKVNSVSELLQKLQETDRQLQRASEQQKNLKAQHEEPHYHQRVSKLEKQMNAFMVQRIQHLEKLQEQQMNIQSHLISSAVNIRGLQQGPVPAPGPLAGHWEKPEQRSLTNEAPSSHRGLFPATAAPAQVFPEAYSSTFPSHGVHSQKSPLKTPVPRRYVPEPVPKNGKISEKENSVVEKENISKPTREGEGKGLEHVLNSQETLLKQVEYSKKAALNSNERSWHSERHRHKALPPDAISSFESYSSIEKTVQKADHLLQDLGKLRREMHNILQEASTWKSDMNDLIKAKNPPIAPDPPEHHLVSKPSILQNIQVPRSILTDAERILRGVQNNKKVLEENLEAVSHAKDGDAIYAFSSSLTTNRDVLEEIRIRRTVDERIKEISEEIQAEMARNYSERGKHDQKCTKKTQNLRAAKTKKETKEKTQNVQGCLTKKPLPVAKPLQKEVEDNTRKQKFRTYFSENVKSKERRADGAVGGTTLTTYEDYLSQVYGKPIYQGHRSTLKKGPYLRFNSPSPKSKLPRPKLIETVRGTKVKSAKTQTCSHTQKVISSPRKKNPLYAQQSQYLFSPSQDVPAASGPLEGHLIPMAVPLGQTQSSNTSLQTAGVIIDKPHPITVTTSLPQVPPKPPVEVKKPNIAVIEMRSEKKDPPQLSVQVLPNVDIDSVSSASGSVSPVPPGSEPLLPLVNAVIQVLIV</sequence>
<evidence type="ECO:0000313" key="3">
    <source>
        <dbReference type="EMBL" id="OWK54306.1"/>
    </source>
</evidence>
<keyword evidence="1" id="KW-0175">Coiled coil</keyword>
<dbReference type="AlphaFoldDB" id="A0A218UKW3"/>
<keyword evidence="4" id="KW-1185">Reference proteome</keyword>
<name>A0A218UKW3_9PASE</name>
<accession>A0A218UKW3</accession>
<dbReference type="Pfam" id="PF15324">
    <property type="entry name" value="TALPID3"/>
    <property type="match status" value="1"/>
</dbReference>
<feature type="region of interest" description="Disordered" evidence="2">
    <location>
        <begin position="255"/>
        <end position="312"/>
    </location>
</feature>
<dbReference type="PANTHER" id="PTHR15721">
    <property type="entry name" value="KIAA0586 PROTEIN"/>
    <property type="match status" value="1"/>
</dbReference>
<comment type="caution">
    <text evidence="3">The sequence shown here is derived from an EMBL/GenBank/DDBJ whole genome shotgun (WGS) entry which is preliminary data.</text>
</comment>
<feature type="non-terminal residue" evidence="3">
    <location>
        <position position="810"/>
    </location>
</feature>
<evidence type="ECO:0000256" key="2">
    <source>
        <dbReference type="SAM" id="MobiDB-lite"/>
    </source>
</evidence>
<reference evidence="3 4" key="1">
    <citation type="submission" date="2017-05" db="EMBL/GenBank/DDBJ databases">
        <title>Genome of assembly of the Bengalese finch, Lonchura striata domestica.</title>
        <authorList>
            <person name="Colquitt B.M."/>
            <person name="Brainard M.S."/>
        </authorList>
    </citation>
    <scope>NUCLEOTIDE SEQUENCE [LARGE SCALE GENOMIC DNA]</scope>
    <source>
        <strain evidence="3">White83orange57</strain>
    </source>
</reference>
<dbReference type="EMBL" id="MUZQ01000242">
    <property type="protein sequence ID" value="OWK54306.1"/>
    <property type="molecule type" value="Genomic_DNA"/>
</dbReference>
<evidence type="ECO:0000256" key="1">
    <source>
        <dbReference type="SAM" id="Coils"/>
    </source>
</evidence>
<evidence type="ECO:0000313" key="4">
    <source>
        <dbReference type="Proteomes" id="UP000197619"/>
    </source>
</evidence>
<dbReference type="Proteomes" id="UP000197619">
    <property type="component" value="Unassembled WGS sequence"/>
</dbReference>
<feature type="region of interest" description="Disordered" evidence="2">
    <location>
        <begin position="510"/>
        <end position="544"/>
    </location>
</feature>
<protein>
    <submittedName>
        <fullName evidence="3">TALPID3 protein</fullName>
    </submittedName>
</protein>
<organism evidence="3 4">
    <name type="scientific">Lonchura striata</name>
    <name type="common">white-rumped munia</name>
    <dbReference type="NCBI Taxonomy" id="40157"/>
    <lineage>
        <taxon>Eukaryota</taxon>
        <taxon>Metazoa</taxon>
        <taxon>Chordata</taxon>
        <taxon>Craniata</taxon>
        <taxon>Vertebrata</taxon>
        <taxon>Euteleostomi</taxon>
        <taxon>Archelosauria</taxon>
        <taxon>Archosauria</taxon>
        <taxon>Dinosauria</taxon>
        <taxon>Saurischia</taxon>
        <taxon>Theropoda</taxon>
        <taxon>Coelurosauria</taxon>
        <taxon>Aves</taxon>
        <taxon>Neognathae</taxon>
        <taxon>Neoaves</taxon>
        <taxon>Telluraves</taxon>
        <taxon>Australaves</taxon>
        <taxon>Passeriformes</taxon>
        <taxon>Passeroidea</taxon>
        <taxon>Estrildidae</taxon>
        <taxon>Estrildinae</taxon>
        <taxon>Lonchura</taxon>
    </lineage>
</organism>
<feature type="coiled-coil region" evidence="1">
    <location>
        <begin position="113"/>
        <end position="150"/>
    </location>
</feature>
<feature type="compositionally biased region" description="Basic and acidic residues" evidence="2">
    <location>
        <begin position="511"/>
        <end position="521"/>
    </location>
</feature>